<comment type="similarity">
    <text evidence="1">Belongs to the class-I pyridine nucleotide-disulfide oxidoreductase family.</text>
</comment>
<feature type="binding site" evidence="5">
    <location>
        <position position="269"/>
    </location>
    <ligand>
        <name>NAD(+)</name>
        <dbReference type="ChEBI" id="CHEBI:57540"/>
    </ligand>
</feature>
<evidence type="ECO:0000259" key="8">
    <source>
        <dbReference type="Pfam" id="PF07992"/>
    </source>
</evidence>
<dbReference type="InterPro" id="IPR016156">
    <property type="entry name" value="FAD/NAD-linked_Rdtase_dimer_sf"/>
</dbReference>
<dbReference type="PRINTS" id="PR00368">
    <property type="entry name" value="FADPNR"/>
</dbReference>
<proteinExistence type="inferred from homology"/>
<dbReference type="EMBL" id="JAAGWY010000004">
    <property type="protein sequence ID" value="NEN07336.1"/>
    <property type="molecule type" value="Genomic_DNA"/>
</dbReference>
<dbReference type="InterPro" id="IPR036188">
    <property type="entry name" value="FAD/NAD-bd_sf"/>
</dbReference>
<dbReference type="Pfam" id="PF02852">
    <property type="entry name" value="Pyr_redox_dim"/>
    <property type="match status" value="1"/>
</dbReference>
<feature type="binding site" evidence="5">
    <location>
        <position position="52"/>
    </location>
    <ligand>
        <name>FAD</name>
        <dbReference type="ChEBI" id="CHEBI:57692"/>
    </ligand>
</feature>
<dbReference type="AlphaFoldDB" id="A0A6L9Y192"/>
<dbReference type="GO" id="GO:0050660">
    <property type="term" value="F:flavin adenine dinucleotide binding"/>
    <property type="evidence" value="ECO:0007669"/>
    <property type="project" value="TreeGrafter"/>
</dbReference>
<dbReference type="InterPro" id="IPR050151">
    <property type="entry name" value="Class-I_Pyr_Nuc-Dis_Oxidored"/>
</dbReference>
<dbReference type="RefSeq" id="WP_163290804.1">
    <property type="nucleotide sequence ID" value="NZ_JAAGWY010000004.1"/>
</dbReference>
<evidence type="ECO:0000256" key="6">
    <source>
        <dbReference type="PIRSR" id="PIRSR000350-4"/>
    </source>
</evidence>
<dbReference type="PANTHER" id="PTHR22912:SF151">
    <property type="entry name" value="DIHYDROLIPOYL DEHYDROGENASE, MITOCHONDRIAL"/>
    <property type="match status" value="1"/>
</dbReference>
<gene>
    <name evidence="9" type="ORF">G3T36_15865</name>
</gene>
<name>A0A6L9Y192_9MICO</name>
<dbReference type="InterPro" id="IPR001100">
    <property type="entry name" value="Pyr_nuc-diS_OxRdtase"/>
</dbReference>
<reference evidence="9 10" key="1">
    <citation type="journal article" date="2014" name="J. Microbiol.">
        <title>Diaminobutyricibacter tongyongensis gen. nov., sp. nov. and Homoserinibacter gongjuensis gen. nov., sp. nov. belong to the family Microbacteriaceae.</title>
        <authorList>
            <person name="Kim S.J."/>
            <person name="Ahn J.H."/>
            <person name="Weon H.Y."/>
            <person name="Hamada M."/>
            <person name="Suzuki K."/>
            <person name="Kwon S.W."/>
        </authorList>
    </citation>
    <scope>NUCLEOTIDE SEQUENCE [LARGE SCALE GENOMIC DNA]</scope>
    <source>
        <strain evidence="9 10">NBRC 108724</strain>
    </source>
</reference>
<feature type="domain" description="FAD/NAD(P)-binding" evidence="8">
    <location>
        <begin position="6"/>
        <end position="325"/>
    </location>
</feature>
<dbReference type="Pfam" id="PF07992">
    <property type="entry name" value="Pyr_redox_2"/>
    <property type="match status" value="1"/>
</dbReference>
<dbReference type="InterPro" id="IPR004099">
    <property type="entry name" value="Pyr_nucl-diS_OxRdtase_dimer"/>
</dbReference>
<feature type="binding site" evidence="5">
    <location>
        <position position="314"/>
    </location>
    <ligand>
        <name>FAD</name>
        <dbReference type="ChEBI" id="CHEBI:57692"/>
    </ligand>
</feature>
<dbReference type="GO" id="GO:0004148">
    <property type="term" value="F:dihydrolipoyl dehydrogenase (NADH) activity"/>
    <property type="evidence" value="ECO:0007669"/>
    <property type="project" value="TreeGrafter"/>
</dbReference>
<comment type="caution">
    <text evidence="9">The sequence shown here is derived from an EMBL/GenBank/DDBJ whole genome shotgun (WGS) entry which is preliminary data.</text>
</comment>
<dbReference type="InterPro" id="IPR023753">
    <property type="entry name" value="FAD/NAD-binding_dom"/>
</dbReference>
<protein>
    <submittedName>
        <fullName evidence="9">NAD(P)/FAD-dependent oxidoreductase</fullName>
    </submittedName>
</protein>
<feature type="binding site" evidence="5">
    <location>
        <begin position="182"/>
        <end position="189"/>
    </location>
    <ligand>
        <name>NAD(+)</name>
        <dbReference type="ChEBI" id="CHEBI:57540"/>
    </ligand>
</feature>
<evidence type="ECO:0000256" key="5">
    <source>
        <dbReference type="PIRSR" id="PIRSR000350-3"/>
    </source>
</evidence>
<keyword evidence="5" id="KW-0547">Nucleotide-binding</keyword>
<comment type="cofactor">
    <cofactor evidence="5">
        <name>FAD</name>
        <dbReference type="ChEBI" id="CHEBI:57692"/>
    </cofactor>
    <text evidence="5">Binds 1 FAD per subunit.</text>
</comment>
<accession>A0A6L9Y192</accession>
<evidence type="ECO:0000256" key="1">
    <source>
        <dbReference type="ARBA" id="ARBA00007532"/>
    </source>
</evidence>
<evidence type="ECO:0000256" key="2">
    <source>
        <dbReference type="ARBA" id="ARBA00022630"/>
    </source>
</evidence>
<dbReference type="SUPFAM" id="SSF51905">
    <property type="entry name" value="FAD/NAD(P)-binding domain"/>
    <property type="match status" value="1"/>
</dbReference>
<keyword evidence="10" id="KW-1185">Reference proteome</keyword>
<evidence type="ECO:0000259" key="7">
    <source>
        <dbReference type="Pfam" id="PF02852"/>
    </source>
</evidence>
<dbReference type="PIRSF" id="PIRSF000350">
    <property type="entry name" value="Mercury_reductase_MerA"/>
    <property type="match status" value="1"/>
</dbReference>
<feature type="domain" description="Pyridine nucleotide-disulphide oxidoreductase dimerisation" evidence="7">
    <location>
        <begin position="362"/>
        <end position="468"/>
    </location>
</feature>
<evidence type="ECO:0000313" key="9">
    <source>
        <dbReference type="EMBL" id="NEN07336.1"/>
    </source>
</evidence>
<feature type="binding site" evidence="5">
    <location>
        <begin position="145"/>
        <end position="147"/>
    </location>
    <ligand>
        <name>FAD</name>
        <dbReference type="ChEBI" id="CHEBI:57692"/>
    </ligand>
</feature>
<keyword evidence="3 5" id="KW-0274">FAD</keyword>
<keyword evidence="2" id="KW-0285">Flavoprotein</keyword>
<dbReference type="GO" id="GO:0006103">
    <property type="term" value="P:2-oxoglutarate metabolic process"/>
    <property type="evidence" value="ECO:0007669"/>
    <property type="project" value="TreeGrafter"/>
</dbReference>
<sequence length="480" mass="50630">MNAAEYDVIVIGAGTVGENVADRAAQGGVRTVIVEAELVGGECSYWACMPSKTLLRSGALLRAAGKVGGAREAITGELDVAAVLRRRDWMTSDWTDDGGVEWLRSADIDLVRGHAMFTAPREVTVTGPDGTVTTLTARHSVAVVTGSAAVLPDLPGLRESRPWTSRDATSVKQVPDRLAILGGGVVGVEIATAFAGFGTHVDLIARSTLLSKEEPFAGEMVAEALEDLGVSLHLHTGVGRVERTADGVVHIELGNGDTIEADELLVAVGRHPRTSDLGLETLGLPSGEWLETDDSMRVIGPDGSPIDWLYAAGDVAHRVLLTHQGKYEGRIAGDAMAARAKGRTLSTEPWSTYVATADHSAIPKVTFSDPEVASVGLTAAAAEKAGHRIRVVDYDMSGLSGASIAADDYVGQARMIVDEDRQVLLGVTFVGADVAEILHSATIAVVGEVPLSRLWHAVPSFPTLSEVWLRLLEAYGRPTE</sequence>
<keyword evidence="4 5" id="KW-0520">NAD</keyword>
<organism evidence="9 10">
    <name type="scientific">Leifsonia tongyongensis</name>
    <dbReference type="NCBI Taxonomy" id="1268043"/>
    <lineage>
        <taxon>Bacteria</taxon>
        <taxon>Bacillati</taxon>
        <taxon>Actinomycetota</taxon>
        <taxon>Actinomycetes</taxon>
        <taxon>Micrococcales</taxon>
        <taxon>Microbacteriaceae</taxon>
        <taxon>Leifsonia</taxon>
    </lineage>
</organism>
<dbReference type="Proteomes" id="UP000474967">
    <property type="component" value="Unassembled WGS sequence"/>
</dbReference>
<dbReference type="Gene3D" id="3.30.390.30">
    <property type="match status" value="1"/>
</dbReference>
<evidence type="ECO:0000256" key="4">
    <source>
        <dbReference type="ARBA" id="ARBA00023027"/>
    </source>
</evidence>
<dbReference type="Gene3D" id="3.50.50.60">
    <property type="entry name" value="FAD/NAD(P)-binding domain"/>
    <property type="match status" value="2"/>
</dbReference>
<evidence type="ECO:0000313" key="10">
    <source>
        <dbReference type="Proteomes" id="UP000474967"/>
    </source>
</evidence>
<dbReference type="PANTHER" id="PTHR22912">
    <property type="entry name" value="DISULFIDE OXIDOREDUCTASE"/>
    <property type="match status" value="1"/>
</dbReference>
<dbReference type="SUPFAM" id="SSF55424">
    <property type="entry name" value="FAD/NAD-linked reductases, dimerisation (C-terminal) domain"/>
    <property type="match status" value="1"/>
</dbReference>
<feature type="disulfide bond" description="Redox-active" evidence="6">
    <location>
        <begin position="43"/>
        <end position="48"/>
    </location>
</feature>
<dbReference type="PRINTS" id="PR00411">
    <property type="entry name" value="PNDRDTASEI"/>
</dbReference>
<evidence type="ECO:0000256" key="3">
    <source>
        <dbReference type="ARBA" id="ARBA00022827"/>
    </source>
</evidence>